<dbReference type="PROSITE" id="PS00785">
    <property type="entry name" value="5_NUCLEOTIDASE_1"/>
    <property type="match status" value="1"/>
</dbReference>
<dbReference type="SUPFAM" id="SSF56300">
    <property type="entry name" value="Metallo-dependent phosphatases"/>
    <property type="match status" value="1"/>
</dbReference>
<dbReference type="EMBL" id="CP063231">
    <property type="protein sequence ID" value="URL58773.1"/>
    <property type="molecule type" value="Genomic_DNA"/>
</dbReference>
<dbReference type="InterPro" id="IPR008334">
    <property type="entry name" value="5'-Nucleotdase_C"/>
</dbReference>
<dbReference type="InterPro" id="IPR006179">
    <property type="entry name" value="5_nucleotidase/apyrase"/>
</dbReference>
<dbReference type="Pfam" id="PF02872">
    <property type="entry name" value="5_nucleotid_C"/>
    <property type="match status" value="1"/>
</dbReference>
<dbReference type="PROSITE" id="PS51257">
    <property type="entry name" value="PROKAR_LIPOPROTEIN"/>
    <property type="match status" value="1"/>
</dbReference>
<dbReference type="Proteomes" id="UP001056681">
    <property type="component" value="Chromosome"/>
</dbReference>
<evidence type="ECO:0000313" key="3">
    <source>
        <dbReference type="EMBL" id="URL58773.1"/>
    </source>
</evidence>
<name>A0ABY4T1D7_9GAMM</name>
<dbReference type="Gene3D" id="3.60.21.10">
    <property type="match status" value="1"/>
</dbReference>
<reference evidence="3" key="1">
    <citation type="submission" date="2020-10" db="EMBL/GenBank/DDBJ databases">
        <title>Whole-genome sequence of Luteibacter sp. EIF3.</title>
        <authorList>
            <person name="Friedrich I."/>
            <person name="Hertel R."/>
            <person name="Daniel R."/>
        </authorList>
    </citation>
    <scope>NUCLEOTIDE SEQUENCE</scope>
    <source>
        <strain evidence="3">EIF3</strain>
    </source>
</reference>
<proteinExistence type="inferred from homology"/>
<sequence length="663" mass="71402">MLKHLALATLSAALLAACASAPAGKTAAPATVRDGATLDLAILETTDVHSNILSYDYYKQKDDPTLGYERVATLIRQARHEFPNTVLFDSGDTIQGTVLADYQALVKPLGCDSELAIYKAMDAVGYDGGTAGNHEFNYGLPFLAQVTNTAMNVDGVEARQCAGPAFPLVLSNVYSALDGKPIFKPWTIVTKTVQATGTDGKPVTTTLRIGIIGFTPPPILDWDKRNLAGKVTVDGVVEAANRYMPEVLAQKPDLVVAILHGGLNTAPYTPQMENGGWYLAGVPGIDALLLGHSHTEFPGPRYAGMKDVDAKRGIVRGVPAVMGGFFGKDLGVIRMALKRDGGRWVVQKDESRSEVRPICPKKNECVAPDPSIAPIVREAHEAAMAYVNTPIGATDHALTSYFADEGNMSAIAVVNAAQRDYAREELARTHPEWRDVPVLSAASAFRTGFGGPEDFTDVPKGPMTIRNAADLYFYPNTLAAVKIDGAGVKAWLEKTATRFNRIDPSKDGEQPLIGKLTGYNFDQMQGGISYVIDLSKPEGERITNLRYKGKPIKPSQPFIVVTNNYRASGGGEFPGLTGDNIVLSAPDGNREVVIHWLEAKKTLTQKDVEKRSWSFAPLKTRGAITFTSASGKEDVAKDLNLPIRQVRDNGDGTAVYAIDLSAR</sequence>
<feature type="domain" description="5'-Nucleotidase C-terminal" evidence="2">
    <location>
        <begin position="410"/>
        <end position="576"/>
    </location>
</feature>
<dbReference type="InterPro" id="IPR029052">
    <property type="entry name" value="Metallo-depent_PP-like"/>
</dbReference>
<protein>
    <submittedName>
        <fullName evidence="3">Bifunctional 2',3'-cyclic-nucleotide 2'-phosphodiesterase/3'-nucleotidase</fullName>
    </submittedName>
</protein>
<keyword evidence="4" id="KW-1185">Reference proteome</keyword>
<dbReference type="Gene3D" id="3.90.780.10">
    <property type="entry name" value="5'-Nucleotidase, C-terminal domain"/>
    <property type="match status" value="1"/>
</dbReference>
<keyword evidence="1" id="KW-0547">Nucleotide-binding</keyword>
<feature type="chain" id="PRO_5044977752" evidence="1">
    <location>
        <begin position="24"/>
        <end position="663"/>
    </location>
</feature>
<dbReference type="RefSeq" id="WP_250339457.1">
    <property type="nucleotide sequence ID" value="NZ_CP063231.1"/>
</dbReference>
<evidence type="ECO:0000313" key="4">
    <source>
        <dbReference type="Proteomes" id="UP001056681"/>
    </source>
</evidence>
<dbReference type="PRINTS" id="PR01607">
    <property type="entry name" value="APYRASEFAMLY"/>
</dbReference>
<dbReference type="PANTHER" id="PTHR11575:SF6">
    <property type="entry name" value="2',3'-CYCLIC-NUCLEOTIDE 2'-PHOSPHODIESTERASE_3'-NUCLEOTIDASE"/>
    <property type="match status" value="1"/>
</dbReference>
<evidence type="ECO:0000259" key="2">
    <source>
        <dbReference type="Pfam" id="PF02872"/>
    </source>
</evidence>
<dbReference type="InterPro" id="IPR006146">
    <property type="entry name" value="5'-Nucleotdase_CS"/>
</dbReference>
<gene>
    <name evidence="3" type="ORF">IM816_01195</name>
</gene>
<dbReference type="InterPro" id="IPR036907">
    <property type="entry name" value="5'-Nucleotdase_C_sf"/>
</dbReference>
<dbReference type="SUPFAM" id="SSF55816">
    <property type="entry name" value="5'-nucleotidase (syn. UDP-sugar hydrolase), C-terminal domain"/>
    <property type="match status" value="1"/>
</dbReference>
<organism evidence="3 4">
    <name type="scientific">Luteibacter flocculans</name>
    <dbReference type="NCBI Taxonomy" id="2780091"/>
    <lineage>
        <taxon>Bacteria</taxon>
        <taxon>Pseudomonadati</taxon>
        <taxon>Pseudomonadota</taxon>
        <taxon>Gammaproteobacteria</taxon>
        <taxon>Lysobacterales</taxon>
        <taxon>Rhodanobacteraceae</taxon>
        <taxon>Luteibacter</taxon>
    </lineage>
</organism>
<dbReference type="NCBIfam" id="NF006938">
    <property type="entry name" value="PRK09420.1"/>
    <property type="match status" value="1"/>
</dbReference>
<accession>A0ABY4T1D7</accession>
<keyword evidence="1" id="KW-0378">Hydrolase</keyword>
<comment type="similarity">
    <text evidence="1">Belongs to the 5'-nucleotidase family.</text>
</comment>
<keyword evidence="1" id="KW-0732">Signal</keyword>
<feature type="signal peptide" evidence="1">
    <location>
        <begin position="1"/>
        <end position="23"/>
    </location>
</feature>
<dbReference type="PANTHER" id="PTHR11575">
    <property type="entry name" value="5'-NUCLEOTIDASE-RELATED"/>
    <property type="match status" value="1"/>
</dbReference>
<evidence type="ECO:0000256" key="1">
    <source>
        <dbReference type="RuleBase" id="RU362119"/>
    </source>
</evidence>